<feature type="compositionally biased region" description="Low complexity" evidence="3">
    <location>
        <begin position="852"/>
        <end position="861"/>
    </location>
</feature>
<evidence type="ECO:0000256" key="2">
    <source>
        <dbReference type="ARBA" id="ARBA00022490"/>
    </source>
</evidence>
<feature type="region of interest" description="Disordered" evidence="3">
    <location>
        <begin position="595"/>
        <end position="623"/>
    </location>
</feature>
<dbReference type="PANTHER" id="PTHR12269">
    <property type="entry name" value="EUKARYOTIC TRANSLATION INITIATION FACTOR 4E TRANSPORTER"/>
    <property type="match status" value="1"/>
</dbReference>
<dbReference type="Pfam" id="PF10477">
    <property type="entry name" value="EIF4E-T"/>
    <property type="match status" value="2"/>
</dbReference>
<gene>
    <name evidence="5" type="primary">LOC113399552</name>
</gene>
<name>A0ABM4ASK8_VANTA</name>
<feature type="compositionally biased region" description="Basic and acidic residues" evidence="3">
    <location>
        <begin position="150"/>
        <end position="195"/>
    </location>
</feature>
<feature type="region of interest" description="Disordered" evidence="3">
    <location>
        <begin position="852"/>
        <end position="876"/>
    </location>
</feature>
<keyword evidence="4" id="KW-1185">Reference proteome</keyword>
<feature type="compositionally biased region" description="Basic and acidic residues" evidence="3">
    <location>
        <begin position="305"/>
        <end position="327"/>
    </location>
</feature>
<feature type="region of interest" description="Disordered" evidence="3">
    <location>
        <begin position="799"/>
        <end position="819"/>
    </location>
</feature>
<evidence type="ECO:0000313" key="5">
    <source>
        <dbReference type="RefSeq" id="XP_064074278.1"/>
    </source>
</evidence>
<dbReference type="GeneID" id="113399552"/>
<feature type="compositionally biased region" description="Basic and acidic residues" evidence="3">
    <location>
        <begin position="356"/>
        <end position="366"/>
    </location>
</feature>
<feature type="compositionally biased region" description="Pro residues" evidence="3">
    <location>
        <begin position="578"/>
        <end position="587"/>
    </location>
</feature>
<keyword evidence="2" id="KW-0963">Cytoplasm</keyword>
<feature type="region of interest" description="Disordered" evidence="3">
    <location>
        <begin position="1"/>
        <end position="30"/>
    </location>
</feature>
<feature type="region of interest" description="Disordered" evidence="3">
    <location>
        <begin position="149"/>
        <end position="457"/>
    </location>
</feature>
<reference evidence="5" key="1">
    <citation type="submission" date="2025-08" db="UniProtKB">
        <authorList>
            <consortium name="RefSeq"/>
        </authorList>
    </citation>
    <scope>IDENTIFICATION</scope>
    <source>
        <tissue evidence="5">Whole body</tissue>
    </source>
</reference>
<protein>
    <submittedName>
        <fullName evidence="5">Eukaryotic translation initiation factor 4E transporter-like isoform X1</fullName>
    </submittedName>
</protein>
<dbReference type="InterPro" id="IPR018862">
    <property type="entry name" value="eIF4E-T"/>
</dbReference>
<comment type="subcellular location">
    <subcellularLocation>
        <location evidence="1">Cytoplasm</location>
    </subcellularLocation>
</comment>
<feature type="compositionally biased region" description="Polar residues" evidence="3">
    <location>
        <begin position="806"/>
        <end position="819"/>
    </location>
</feature>
<dbReference type="PANTHER" id="PTHR12269:SF1">
    <property type="entry name" value="EUKARYOTIC TRANSLATION INITIATION FACTOR 4E TRANSPORTER"/>
    <property type="match status" value="1"/>
</dbReference>
<feature type="region of interest" description="Disordered" evidence="3">
    <location>
        <begin position="477"/>
        <end position="511"/>
    </location>
</feature>
<feature type="region of interest" description="Disordered" evidence="3">
    <location>
        <begin position="70"/>
        <end position="105"/>
    </location>
</feature>
<feature type="region of interest" description="Disordered" evidence="3">
    <location>
        <begin position="570"/>
        <end position="589"/>
    </location>
</feature>
<evidence type="ECO:0000313" key="4">
    <source>
        <dbReference type="Proteomes" id="UP001652626"/>
    </source>
</evidence>
<evidence type="ECO:0000256" key="1">
    <source>
        <dbReference type="ARBA" id="ARBA00004496"/>
    </source>
</evidence>
<accession>A0ABM4ASK8</accession>
<feature type="compositionally biased region" description="Basic and acidic residues" evidence="3">
    <location>
        <begin position="1"/>
        <end position="12"/>
    </location>
</feature>
<dbReference type="Proteomes" id="UP001652626">
    <property type="component" value="Chromosome 21"/>
</dbReference>
<feature type="compositionally biased region" description="Basic and acidic residues" evidence="3">
    <location>
        <begin position="401"/>
        <end position="413"/>
    </location>
</feature>
<feature type="compositionally biased region" description="Basic and acidic residues" evidence="3">
    <location>
        <begin position="445"/>
        <end position="457"/>
    </location>
</feature>
<feature type="compositionally biased region" description="Basic residues" evidence="3">
    <location>
        <begin position="13"/>
        <end position="30"/>
    </location>
</feature>
<feature type="compositionally biased region" description="Pro residues" evidence="3">
    <location>
        <begin position="486"/>
        <end position="496"/>
    </location>
</feature>
<sequence>MVSKEVMSEVAKKGRRRRRRAGSRASKRRARKLAAMAVATPVEKSSPVKCAVHAFLLRYQSALRKVPMQLPPKVHAGPPSKRVKRVSWRHEDSGASGGGGDPAVLAVGPARRLLTYTRDELMRLRNSPLVRRGLENAFAGNETLALVLKRRSDSPNEEDKGGRGDAPTENHKGAYGRDRERRSADPRERVRKESEPSSGIVLSPQRRSFTSGCGAPAAAAPPPHLARTRPDSPLGAAAQPLPPKTEQAGRRIGSGRIMVRDVPSAAWEEGEPPRAEPYRPPPERRANGDQRYDRRSFNRDSYSSDIKRERDDRFNNEKQRDREDNRRGGRFSQRRFEKEDEPEWFSGGPTSQLETIELRGFDEPIKKNGSNNKENEKWTGGSRAEPSTPPLEAAQTLNNSNDKDSGVESKSEDQTQPDQPEFNLDEFLKFDSIPEVLTNGGSETEGSRFSRWFRRDSPPALAADRHYERLMHNMVDDLDSSTHEQPPVPEPQPAYPPVGARGNPPNAPAPSLLDMLRRASADTEQRAELNSGGGKIHSLEELESRLRPQPAAVHDHDLSAFKRLLAQVSGGHAVTAEPPRPQPPPQPMSLLQMLSKSMEQQQHQHQQQQHQQQQQQQQQQKAPHIPQELLYKLLQVQQRQQQTGEWAPTADRELLQRPEAQAIIHGLKAGEITVQHLMQQLGNPGLQSRHRELLLTILRTHQQRQQMGGSPLPPHLVVPPPHHQPLRLSPLPHSAFCVSPIMASPNTLAVHNVPGGGEERYNSGVPARIPSPRELAAHTQSIMQGALIKKKLEEQRENYRRRHEMQQQQPKQPTPISFTPTSVLRKMTAEKEEAGSPKSWAAGAPGLAHAHAHAHAQALAKPHGRPIVKGNQSGTAPMGYAPTQPDYQQHYLNLQQQQMTNANRAFPHQQQQRQQVPNSLNGMGGVSRGGTTLHQLLVQSHQRTLNEMSGSGDNQLARWFSPELLARASAGKLPSVHVPNALSLEDLERHHHSPAPPVRN</sequence>
<dbReference type="RefSeq" id="XP_064074278.1">
    <property type="nucleotide sequence ID" value="XM_064218208.1"/>
</dbReference>
<organism evidence="4 5">
    <name type="scientific">Vanessa tameamea</name>
    <name type="common">Kamehameha butterfly</name>
    <dbReference type="NCBI Taxonomy" id="334116"/>
    <lineage>
        <taxon>Eukaryota</taxon>
        <taxon>Metazoa</taxon>
        <taxon>Ecdysozoa</taxon>
        <taxon>Arthropoda</taxon>
        <taxon>Hexapoda</taxon>
        <taxon>Insecta</taxon>
        <taxon>Pterygota</taxon>
        <taxon>Neoptera</taxon>
        <taxon>Endopterygota</taxon>
        <taxon>Lepidoptera</taxon>
        <taxon>Glossata</taxon>
        <taxon>Ditrysia</taxon>
        <taxon>Papilionoidea</taxon>
        <taxon>Nymphalidae</taxon>
        <taxon>Nymphalinae</taxon>
        <taxon>Vanessa</taxon>
    </lineage>
</organism>
<proteinExistence type="predicted"/>
<feature type="compositionally biased region" description="Basic and acidic residues" evidence="3">
    <location>
        <begin position="271"/>
        <end position="298"/>
    </location>
</feature>
<evidence type="ECO:0000256" key="3">
    <source>
        <dbReference type="SAM" id="MobiDB-lite"/>
    </source>
</evidence>
<feature type="compositionally biased region" description="Low complexity" evidence="3">
    <location>
        <begin position="595"/>
        <end position="620"/>
    </location>
</feature>